<sequence length="247" mass="27346">MPSAAPFEAPTLAPAKKRQREDDPIDVQMGLTYRYKTVPQNLPLPVTKRFRVVNEHHPEGHQIPSQLSQQPQPQLFHHAHPEYSKPSVAPQVSETISSAKSMTSAPALLSPCHICHRKPTKRSDLESFADCMGCGQRACFICIRACQGWLPPGLPTEANWDAQVAESFTMKDADDDDYYGYDYDGPDYQEEQQLADEQQGASGGGEEQVGGWTGRGHRDMICSRCCVERGSYGDVVCLGCLAWMEGT</sequence>
<dbReference type="Proteomes" id="UP001497680">
    <property type="component" value="Unassembled WGS sequence"/>
</dbReference>
<evidence type="ECO:0000313" key="2">
    <source>
        <dbReference type="Proteomes" id="UP001497680"/>
    </source>
</evidence>
<comment type="caution">
    <text evidence="1">The sequence shown here is derived from an EMBL/GenBank/DDBJ whole genome shotgun (WGS) entry which is preliminary data.</text>
</comment>
<dbReference type="EMBL" id="MU394280">
    <property type="protein sequence ID" value="KAI6093859.1"/>
    <property type="molecule type" value="Genomic_DNA"/>
</dbReference>
<evidence type="ECO:0000313" key="1">
    <source>
        <dbReference type="EMBL" id="KAI6093859.1"/>
    </source>
</evidence>
<gene>
    <name evidence="1" type="ORF">F4821DRAFT_6242</name>
</gene>
<reference evidence="1 2" key="1">
    <citation type="journal article" date="2022" name="New Phytol.">
        <title>Ecological generalism drives hyperdiversity of secondary metabolite gene clusters in xylarialean endophytes.</title>
        <authorList>
            <person name="Franco M.E.E."/>
            <person name="Wisecaver J.H."/>
            <person name="Arnold A.E."/>
            <person name="Ju Y.M."/>
            <person name="Slot J.C."/>
            <person name="Ahrendt S."/>
            <person name="Moore L.P."/>
            <person name="Eastman K.E."/>
            <person name="Scott K."/>
            <person name="Konkel Z."/>
            <person name="Mondo S.J."/>
            <person name="Kuo A."/>
            <person name="Hayes R.D."/>
            <person name="Haridas S."/>
            <person name="Andreopoulos B."/>
            <person name="Riley R."/>
            <person name="LaButti K."/>
            <person name="Pangilinan J."/>
            <person name="Lipzen A."/>
            <person name="Amirebrahimi M."/>
            <person name="Yan J."/>
            <person name="Adam C."/>
            <person name="Keymanesh K."/>
            <person name="Ng V."/>
            <person name="Louie K."/>
            <person name="Northen T."/>
            <person name="Drula E."/>
            <person name="Henrissat B."/>
            <person name="Hsieh H.M."/>
            <person name="Youens-Clark K."/>
            <person name="Lutzoni F."/>
            <person name="Miadlikowska J."/>
            <person name="Eastwood D.C."/>
            <person name="Hamelin R.C."/>
            <person name="Grigoriev I.V."/>
            <person name="U'Ren J.M."/>
        </authorList>
    </citation>
    <scope>NUCLEOTIDE SEQUENCE [LARGE SCALE GENOMIC DNA]</scope>
    <source>
        <strain evidence="1 2">ER1909</strain>
    </source>
</reference>
<name>A0ACC0DM20_9PEZI</name>
<organism evidence="1 2">
    <name type="scientific">Hypoxylon rubiginosum</name>
    <dbReference type="NCBI Taxonomy" id="110542"/>
    <lineage>
        <taxon>Eukaryota</taxon>
        <taxon>Fungi</taxon>
        <taxon>Dikarya</taxon>
        <taxon>Ascomycota</taxon>
        <taxon>Pezizomycotina</taxon>
        <taxon>Sordariomycetes</taxon>
        <taxon>Xylariomycetidae</taxon>
        <taxon>Xylariales</taxon>
        <taxon>Hypoxylaceae</taxon>
        <taxon>Hypoxylon</taxon>
    </lineage>
</organism>
<proteinExistence type="predicted"/>
<protein>
    <submittedName>
        <fullName evidence="1">Uncharacterized protein</fullName>
    </submittedName>
</protein>
<keyword evidence="2" id="KW-1185">Reference proteome</keyword>
<accession>A0ACC0DM20</accession>